<evidence type="ECO:0000256" key="1">
    <source>
        <dbReference type="ARBA" id="ARBA00023002"/>
    </source>
</evidence>
<feature type="domain" description="FAD dependent oxidoreductase" evidence="2">
    <location>
        <begin position="3"/>
        <end position="260"/>
    </location>
</feature>
<protein>
    <recommendedName>
        <fullName evidence="2">FAD dependent oxidoreductase domain-containing protein</fullName>
    </recommendedName>
</protein>
<feature type="non-terminal residue" evidence="3">
    <location>
        <position position="1"/>
    </location>
</feature>
<dbReference type="InterPro" id="IPR006076">
    <property type="entry name" value="FAD-dep_OxRdtase"/>
</dbReference>
<dbReference type="EMBL" id="AZHX01000826">
    <property type="protein sequence ID" value="ETX05948.1"/>
    <property type="molecule type" value="Genomic_DNA"/>
</dbReference>
<dbReference type="PANTHER" id="PTHR13847">
    <property type="entry name" value="SARCOSINE DEHYDROGENASE-RELATED"/>
    <property type="match status" value="1"/>
</dbReference>
<gene>
    <name evidence="3" type="ORF">ETSY2_20040</name>
</gene>
<evidence type="ECO:0000313" key="3">
    <source>
        <dbReference type="EMBL" id="ETX05948.1"/>
    </source>
</evidence>
<reference evidence="3 4" key="1">
    <citation type="journal article" date="2014" name="Nature">
        <title>An environmental bacterial taxon with a large and distinct metabolic repertoire.</title>
        <authorList>
            <person name="Wilson M.C."/>
            <person name="Mori T."/>
            <person name="Ruckert C."/>
            <person name="Uria A.R."/>
            <person name="Helf M.J."/>
            <person name="Takada K."/>
            <person name="Gernert C."/>
            <person name="Steffens U.A."/>
            <person name="Heycke N."/>
            <person name="Schmitt S."/>
            <person name="Rinke C."/>
            <person name="Helfrich E.J."/>
            <person name="Brachmann A.O."/>
            <person name="Gurgui C."/>
            <person name="Wakimoto T."/>
            <person name="Kracht M."/>
            <person name="Crusemann M."/>
            <person name="Hentschel U."/>
            <person name="Abe I."/>
            <person name="Matsunaga S."/>
            <person name="Kalinowski J."/>
            <person name="Takeyama H."/>
            <person name="Piel J."/>
        </authorList>
    </citation>
    <scope>NUCLEOTIDE SEQUENCE [LARGE SCALE GENOMIC DNA]</scope>
    <source>
        <strain evidence="4">TSY2</strain>
    </source>
</reference>
<name>W4M6Z6_9BACT</name>
<dbReference type="AlphaFoldDB" id="W4M6Z6"/>
<accession>W4M6Z6</accession>
<organism evidence="3 4">
    <name type="scientific">Candidatus Entotheonella gemina</name>
    <dbReference type="NCBI Taxonomy" id="1429439"/>
    <lineage>
        <taxon>Bacteria</taxon>
        <taxon>Pseudomonadati</taxon>
        <taxon>Nitrospinota/Tectimicrobiota group</taxon>
        <taxon>Candidatus Tectimicrobiota</taxon>
        <taxon>Candidatus Entotheonellia</taxon>
        <taxon>Candidatus Entotheonellales</taxon>
        <taxon>Candidatus Entotheonellaceae</taxon>
        <taxon>Candidatus Entotheonella</taxon>
    </lineage>
</organism>
<dbReference type="SUPFAM" id="SSF51905">
    <property type="entry name" value="FAD/NAD(P)-binding domain"/>
    <property type="match status" value="1"/>
</dbReference>
<dbReference type="GO" id="GO:0005737">
    <property type="term" value="C:cytoplasm"/>
    <property type="evidence" value="ECO:0007669"/>
    <property type="project" value="TreeGrafter"/>
</dbReference>
<dbReference type="Gene3D" id="3.30.9.10">
    <property type="entry name" value="D-Amino Acid Oxidase, subunit A, domain 2"/>
    <property type="match status" value="1"/>
</dbReference>
<keyword evidence="1" id="KW-0560">Oxidoreductase</keyword>
<dbReference type="HOGENOM" id="CLU_007884_4_0_7"/>
<dbReference type="GO" id="GO:0016491">
    <property type="term" value="F:oxidoreductase activity"/>
    <property type="evidence" value="ECO:0007669"/>
    <property type="project" value="UniProtKB-KW"/>
</dbReference>
<keyword evidence="4" id="KW-1185">Reference proteome</keyword>
<dbReference type="SUPFAM" id="SSF54373">
    <property type="entry name" value="FAD-linked reductases, C-terminal domain"/>
    <property type="match status" value="1"/>
</dbReference>
<comment type="caution">
    <text evidence="3">The sequence shown here is derived from an EMBL/GenBank/DDBJ whole genome shotgun (WGS) entry which is preliminary data.</text>
</comment>
<sequence>EGAAALAARAQVLQAWGYPARMMDATDIRQLEPDLAIGEMTAASYTDIDGHVNTGDVIRACISAAEARGAELRTQAPVTGIQLSQMGTGTSRVEGITIGEQTIPCDAAVLAGGPDMSALAGLAGVDLPLYHTFGATILTEPIAPLFKHIAVLHPAHDRPPTVNFRQFSDGVVMIGATARNNQQDGDRARTDSDVAQIMEEAAAILPALQGVRVQEVRQGRRPIPQDGVSIIGFSDTVPNLYLATTHSGVTLAPIIGEFAAMEIVDGAAIDLLQPFRLARFRSN</sequence>
<evidence type="ECO:0000313" key="4">
    <source>
        <dbReference type="Proteomes" id="UP000019140"/>
    </source>
</evidence>
<dbReference type="PANTHER" id="PTHR13847:SF289">
    <property type="entry name" value="GLYCINE OXIDASE"/>
    <property type="match status" value="1"/>
</dbReference>
<dbReference type="Pfam" id="PF01266">
    <property type="entry name" value="DAO"/>
    <property type="match status" value="1"/>
</dbReference>
<proteinExistence type="predicted"/>
<evidence type="ECO:0000259" key="2">
    <source>
        <dbReference type="Pfam" id="PF01266"/>
    </source>
</evidence>
<dbReference type="Gene3D" id="3.50.50.60">
    <property type="entry name" value="FAD/NAD(P)-binding domain"/>
    <property type="match status" value="1"/>
</dbReference>
<dbReference type="InterPro" id="IPR036188">
    <property type="entry name" value="FAD/NAD-bd_sf"/>
</dbReference>
<dbReference type="Proteomes" id="UP000019140">
    <property type="component" value="Unassembled WGS sequence"/>
</dbReference>